<evidence type="ECO:0000313" key="2">
    <source>
        <dbReference type="Proteomes" id="UP000265520"/>
    </source>
</evidence>
<organism evidence="1 2">
    <name type="scientific">Trifolium medium</name>
    <dbReference type="NCBI Taxonomy" id="97028"/>
    <lineage>
        <taxon>Eukaryota</taxon>
        <taxon>Viridiplantae</taxon>
        <taxon>Streptophyta</taxon>
        <taxon>Embryophyta</taxon>
        <taxon>Tracheophyta</taxon>
        <taxon>Spermatophyta</taxon>
        <taxon>Magnoliopsida</taxon>
        <taxon>eudicotyledons</taxon>
        <taxon>Gunneridae</taxon>
        <taxon>Pentapetalae</taxon>
        <taxon>rosids</taxon>
        <taxon>fabids</taxon>
        <taxon>Fabales</taxon>
        <taxon>Fabaceae</taxon>
        <taxon>Papilionoideae</taxon>
        <taxon>50 kb inversion clade</taxon>
        <taxon>NPAAA clade</taxon>
        <taxon>Hologalegina</taxon>
        <taxon>IRL clade</taxon>
        <taxon>Trifolieae</taxon>
        <taxon>Trifolium</taxon>
    </lineage>
</organism>
<dbReference type="AlphaFoldDB" id="A0A392V0W6"/>
<name>A0A392V0W6_9FABA</name>
<keyword evidence="2" id="KW-1185">Reference proteome</keyword>
<accession>A0A392V0W6</accession>
<protein>
    <submittedName>
        <fullName evidence="1">Uncharacterized protein</fullName>
    </submittedName>
</protein>
<proteinExistence type="predicted"/>
<feature type="non-terminal residue" evidence="1">
    <location>
        <position position="1"/>
    </location>
</feature>
<sequence length="58" mass="6393">FDTYDEEVKDVIGEREIDDVVTFCFVETSGREENGGVTAVREETVVEEETECGGGGCR</sequence>
<evidence type="ECO:0000313" key="1">
    <source>
        <dbReference type="EMBL" id="MCI80879.1"/>
    </source>
</evidence>
<dbReference type="Proteomes" id="UP000265520">
    <property type="component" value="Unassembled WGS sequence"/>
</dbReference>
<reference evidence="1 2" key="1">
    <citation type="journal article" date="2018" name="Front. Plant Sci.">
        <title>Red Clover (Trifolium pratense) and Zigzag Clover (T. medium) - A Picture of Genomic Similarities and Differences.</title>
        <authorList>
            <person name="Dluhosova J."/>
            <person name="Istvanek J."/>
            <person name="Nedelnik J."/>
            <person name="Repkova J."/>
        </authorList>
    </citation>
    <scope>NUCLEOTIDE SEQUENCE [LARGE SCALE GENOMIC DNA]</scope>
    <source>
        <strain evidence="2">cv. 10/8</strain>
        <tissue evidence="1">Leaf</tissue>
    </source>
</reference>
<comment type="caution">
    <text evidence="1">The sequence shown here is derived from an EMBL/GenBank/DDBJ whole genome shotgun (WGS) entry which is preliminary data.</text>
</comment>
<dbReference type="EMBL" id="LXQA011005330">
    <property type="protein sequence ID" value="MCI80879.1"/>
    <property type="molecule type" value="Genomic_DNA"/>
</dbReference>